<sequence>MLLGTLAAGPARAEIEPGDLTLTVTPERNGNADPFAREMVLLRIHGVYKQQILLEEVVQPTLANFSWTQLGRDAWSRTKLSDGQSAIAFDRVIAIFPHHAGDFTLDPFIHRLTLSDAGERKVVDVRSGPISLPVATWKGAGGPDAKEPWWLPARDVSITDSWSPDPETLKVGESARRIVTVEAQGMVAEGLPPRPVMRTRGILTFAGPVNRETIITPQGPVARVTYQWDVKPAIDEIIPLNAITVPWFDTVSRTMREAEIPARQIGGGLPDRAGEAPREVSASPYAVAASGLAAFGLGLALLGYGVGGTGRLRLDAASRRALRRAATAGDATAFRAALGQSLQAEPEIARVWRGQPETAASLAALDRAVYAPGGAETPDLRRLATRLSRPVRQPGSVRETDPLKPLDGVPDRP</sequence>
<gene>
    <name evidence="2" type="ORF">DK389_11125</name>
</gene>
<feature type="region of interest" description="Disordered" evidence="1">
    <location>
        <begin position="380"/>
        <end position="413"/>
    </location>
</feature>
<proteinExistence type="predicted"/>
<protein>
    <recommendedName>
        <fullName evidence="4">Protein BatD</fullName>
    </recommendedName>
</protein>
<organism evidence="2 3">
    <name type="scientific">Methylobacterium durans</name>
    <dbReference type="NCBI Taxonomy" id="2202825"/>
    <lineage>
        <taxon>Bacteria</taxon>
        <taxon>Pseudomonadati</taxon>
        <taxon>Pseudomonadota</taxon>
        <taxon>Alphaproteobacteria</taxon>
        <taxon>Hyphomicrobiales</taxon>
        <taxon>Methylobacteriaceae</taxon>
        <taxon>Methylobacterium</taxon>
    </lineage>
</organism>
<evidence type="ECO:0008006" key="4">
    <source>
        <dbReference type="Google" id="ProtNLM"/>
    </source>
</evidence>
<keyword evidence="3" id="KW-1185">Reference proteome</keyword>
<dbReference type="Proteomes" id="UP000245926">
    <property type="component" value="Chromosome"/>
</dbReference>
<feature type="compositionally biased region" description="Basic and acidic residues" evidence="1">
    <location>
        <begin position="398"/>
        <end position="413"/>
    </location>
</feature>
<dbReference type="RefSeq" id="WP_109896289.1">
    <property type="nucleotide sequence ID" value="NZ_CP029550.1"/>
</dbReference>
<accession>A0A2U8WE92</accession>
<evidence type="ECO:0000313" key="3">
    <source>
        <dbReference type="Proteomes" id="UP000245926"/>
    </source>
</evidence>
<dbReference type="AlphaFoldDB" id="A0A2U8WE92"/>
<dbReference type="OrthoDB" id="7688940at2"/>
<evidence type="ECO:0000313" key="2">
    <source>
        <dbReference type="EMBL" id="AWN44504.1"/>
    </source>
</evidence>
<dbReference type="KEGG" id="mets:DK389_11125"/>
<reference evidence="3" key="1">
    <citation type="submission" date="2018-05" db="EMBL/GenBank/DDBJ databases">
        <title>Complete Genome Sequence of Methylobacterium sp. 17SD2-17.</title>
        <authorList>
            <person name="Srinivasan S."/>
        </authorList>
    </citation>
    <scope>NUCLEOTIDE SEQUENCE [LARGE SCALE GENOMIC DNA]</scope>
    <source>
        <strain evidence="3">17SD2-17</strain>
    </source>
</reference>
<name>A0A2U8WE92_9HYPH</name>
<evidence type="ECO:0000256" key="1">
    <source>
        <dbReference type="SAM" id="MobiDB-lite"/>
    </source>
</evidence>
<dbReference type="EMBL" id="CP029550">
    <property type="protein sequence ID" value="AWN44504.1"/>
    <property type="molecule type" value="Genomic_DNA"/>
</dbReference>